<protein>
    <submittedName>
        <fullName evidence="2">Uncharacterized protein</fullName>
    </submittedName>
</protein>
<evidence type="ECO:0000256" key="1">
    <source>
        <dbReference type="SAM" id="SignalP"/>
    </source>
</evidence>
<keyword evidence="1" id="KW-0732">Signal</keyword>
<dbReference type="EMBL" id="CP011801">
    <property type="protein sequence ID" value="ALA59035.1"/>
    <property type="molecule type" value="Genomic_DNA"/>
</dbReference>
<sequence>MPLAKNCSPFLRAGLLVSLILLSTAASVVAQSTGQFPGGWVEKAGTAVRSRYSAAQIQSFVPPARGAFTFPAPYNTRAVRITDASDCGGADCVSYVGYSYYRNSNAHEGSNEMLIFLGLKINYGGSGPTLFKYNKTTDAVTKVGPLFPPGSKFNNYYGGGWYFSGSKPTKLYIDDGPRMLRYDVLTKQFETVYDISQQFGPNRNIWQMHSSNDDTVHSATLQVTDTGEYLGCLIYFETTKQFRFYQKVGNFDECNLDRSGRWVINLEELNTPGDLAMRIFDNQTGKETRINGPAGTLGHLDMGYGYAIGADGYHPMPNATILWNFDPSVAQGPVLHYNYNWNVVAANHPSHTNARPNVPLSQQFACGSNVDTNYAVQNEITCFRIDASHDALVVAPVMTDLNAPGGGGSYDKYPKGNLDITGRYFIWTTNLGGNRLDAFLVKVPSHHLVQQSDRSPPAAPANLRIS</sequence>
<accession>A0A0K2GDK1</accession>
<feature type="chain" id="PRO_5005476741" evidence="1">
    <location>
        <begin position="31"/>
        <end position="466"/>
    </location>
</feature>
<feature type="signal peptide" evidence="1">
    <location>
        <begin position="1"/>
        <end position="30"/>
    </location>
</feature>
<dbReference type="RefSeq" id="WP_053380118.1">
    <property type="nucleotide sequence ID" value="NZ_CP011801.1"/>
</dbReference>
<dbReference type="Proteomes" id="UP000069205">
    <property type="component" value="Chromosome"/>
</dbReference>
<evidence type="ECO:0000313" key="2">
    <source>
        <dbReference type="EMBL" id="ALA59035.1"/>
    </source>
</evidence>
<organism evidence="2 3">
    <name type="scientific">Nitrospira moscoviensis</name>
    <dbReference type="NCBI Taxonomy" id="42253"/>
    <lineage>
        <taxon>Bacteria</taxon>
        <taxon>Pseudomonadati</taxon>
        <taxon>Nitrospirota</taxon>
        <taxon>Nitrospiria</taxon>
        <taxon>Nitrospirales</taxon>
        <taxon>Nitrospiraceae</taxon>
        <taxon>Nitrospira</taxon>
    </lineage>
</organism>
<name>A0A0K2GDK1_NITMO</name>
<proteinExistence type="predicted"/>
<evidence type="ECO:0000313" key="3">
    <source>
        <dbReference type="Proteomes" id="UP000069205"/>
    </source>
</evidence>
<dbReference type="PATRIC" id="fig|42253.5.peg.2593"/>
<keyword evidence="3" id="KW-1185">Reference proteome</keyword>
<gene>
    <name evidence="2" type="ORF">NITMOv2_2622</name>
</gene>
<dbReference type="KEGG" id="nmv:NITMOv2_2622"/>
<reference evidence="2 3" key="1">
    <citation type="journal article" date="2015" name="Proc. Natl. Acad. Sci. U.S.A.">
        <title>Expanded metabolic versatility of ubiquitous nitrite-oxidizing bacteria from the genus Nitrospira.</title>
        <authorList>
            <person name="Koch H."/>
            <person name="Lucker S."/>
            <person name="Albertsen M."/>
            <person name="Kitzinger K."/>
            <person name="Herbold C."/>
            <person name="Spieck E."/>
            <person name="Nielsen P.H."/>
            <person name="Wagner M."/>
            <person name="Daims H."/>
        </authorList>
    </citation>
    <scope>NUCLEOTIDE SEQUENCE [LARGE SCALE GENOMIC DNA]</scope>
    <source>
        <strain evidence="2 3">NSP M-1</strain>
    </source>
</reference>
<dbReference type="AlphaFoldDB" id="A0A0K2GDK1"/>